<name>A0ACC2T6C6_9FUNG</name>
<gene>
    <name evidence="1" type="ORF">DSO57_1011923</name>
</gene>
<organism evidence="1 2">
    <name type="scientific">Entomophthora muscae</name>
    <dbReference type="NCBI Taxonomy" id="34485"/>
    <lineage>
        <taxon>Eukaryota</taxon>
        <taxon>Fungi</taxon>
        <taxon>Fungi incertae sedis</taxon>
        <taxon>Zoopagomycota</taxon>
        <taxon>Entomophthoromycotina</taxon>
        <taxon>Entomophthoromycetes</taxon>
        <taxon>Entomophthorales</taxon>
        <taxon>Entomophthoraceae</taxon>
        <taxon>Entomophthora</taxon>
    </lineage>
</organism>
<dbReference type="Proteomes" id="UP001165960">
    <property type="component" value="Unassembled WGS sequence"/>
</dbReference>
<proteinExistence type="predicted"/>
<keyword evidence="2" id="KW-1185">Reference proteome</keyword>
<evidence type="ECO:0000313" key="2">
    <source>
        <dbReference type="Proteomes" id="UP001165960"/>
    </source>
</evidence>
<accession>A0ACC2T6C6</accession>
<dbReference type="EMBL" id="QTSX02003592">
    <property type="protein sequence ID" value="KAJ9070092.1"/>
    <property type="molecule type" value="Genomic_DNA"/>
</dbReference>
<comment type="caution">
    <text evidence="1">The sequence shown here is derived from an EMBL/GenBank/DDBJ whole genome shotgun (WGS) entry which is preliminary data.</text>
</comment>
<evidence type="ECO:0000313" key="1">
    <source>
        <dbReference type="EMBL" id="KAJ9070092.1"/>
    </source>
</evidence>
<reference evidence="1" key="1">
    <citation type="submission" date="2022-04" db="EMBL/GenBank/DDBJ databases">
        <title>Genome of the entomopathogenic fungus Entomophthora muscae.</title>
        <authorList>
            <person name="Elya C."/>
            <person name="Lovett B.R."/>
            <person name="Lee E."/>
            <person name="Macias A.M."/>
            <person name="Hajek A.E."/>
            <person name="De Bivort B.L."/>
            <person name="Kasson M.T."/>
            <person name="De Fine Licht H.H."/>
            <person name="Stajich J.E."/>
        </authorList>
    </citation>
    <scope>NUCLEOTIDE SEQUENCE</scope>
    <source>
        <strain evidence="1">Berkeley</strain>
    </source>
</reference>
<protein>
    <submittedName>
        <fullName evidence="1">Uncharacterized protein</fullName>
    </submittedName>
</protein>
<sequence length="1811" mass="198398">MRKTQGEPETKKDSSLLDYRGKSSNTASIDPDLDQGIKKLANTQVLIQLEGLHQIYQALMIPTKGRKVLADRDRELAREHLMNSLTYNYAKGSDLLLTSTAMQYLHRLVSKRHLDLSDIINRIVRIVEEYTKDRSDVNADYIDTILVGLHKLITRIEAVFVGKEHSSIQPLRSYLPPEWDKKHPYVRLLKSPELWKPISRCIKTSFVSQENLVASFLLFEPLVKMYANTAHATDQLLEILELMFHGPSRESPTSAYFQMAIISLFEIINAIPLARTNIRLTLIKFIMAWRASCRDAVIRSPFHEKLPDFLIIHLLNLALYKRTGHCKAHHLSTLDVLDEIRVLLKAKQNSDAYKLIFSCLVYLLDTSKSQFEAEALLDLIETVGAGPIPSAARCLAVYPLITTISRGKSGHMRSRCSTLIQSWFGDIKDDPSTCLGLEASEMLCSLSSDCAHYAVPFIPEAGLADFLFILGDSKSLLSESRDFLALRRFCVPSNFYGSDSIKALDWFISASHLSTEGLDILSLLVFLLRTNTPAILKRHIIFHALPHLAQASGTHLSARVLRLIQSLDGTEPRLDAVTIRALCALYLVYPRAWAPLRHKLANWIRHYKEKVPHGKSSRGLTPGPIEVTAITTLRDTCASMPQACQDLFPLLVSLLQYASLPPPAVAMILSCINSAVKHGVVESAAVWSLLIESFSNQVSLADGDVDVLKELFCFYQQLVSHSTTSEALMPVLDDILQRQVLPAVFPPDKLPLNPDVLAEALKTLLVYPSSIASGSISLSPTELVADLLSMRTSNLAWSPLLGLLMDQELDQMSRTTFKGSISLVSRASAASQDNLADIRAQVRNNVQEILTGQCPPGVQANLALARLFADIANVGADRKTISRRVLQTSLTNLSPGLDLGLQSLHFSAWVSFFTTAAAEPAALDPPSPESHTLVDHEMLGDLFKELSSTLSSSQIPTVLANACMALCALPQALASLGKDSLARTYGVQAVGLLKDMPTKSSAVLTAMASGLSGLASVISHEIGCLKDIIRFLKDTLEAPQKPGVEWVHLACLRGLARVYDVALGGLMSGISGEATSLLASIGEALECQQLATLVEADSLDEESAMPTLLGKTLAHAQISASWFCHSKLHSHLALPDLPPGILLPGPLLDILTRKLDSLLNEQEDRPGLMNHTLATVLALPALSPLIPHLAADRQSEAELDACIFKVLNKALQSQLSLAMAHLIHSALGAHLHIRANQHPPIATIGSYNKHLNSYLEALETKTTNNLPLLSGLSALLGADPYDYMACPPYFLDQASNSKINKRAFNCLRASQVSSSDLASSRVALVTLGRIAQLGLSPFPCNQSSLFRLVSTHASHLQSQSFGSISNEPADYSRFPASSSYLRAVFTGIQHASKVADLVPTCLVFLQALTDLSHPLPPANWLVILRQLYAHLSTPEEILLLIRFCLARFRFSASLVEFTLFLLSYHTRTLPLLSPSAFELLVGEAGVGVLASLVGLHSKSAPESQQMAGSWATVLKPVALALPRYQETLVNLLAYFGTNLDALPFFAIFLSAINDHLNCPPVDDPSFGEINQLIDELQDVARTLLANTSLLEVIASRGFKDQVLIGLSRLANVNPAQLPQLHLDLPLPAYFSCIQASYEKHRDLPSIQALIEGFLVGLQSQLASPCPRAADGLVEVIVKFSAMPQDQLAWVVRIFDSLIIAQDEIQVPLDLLVVTGLETVALVMSPCTDPSPSPFEIPIHLSRAAWKVVQLLEKHESTKVSVGLLSDPKVNPSPFRAQLIGRLIKFSKDLQKNHAKSLAYRCVQLWLLYFTA</sequence>